<dbReference type="EMBL" id="JPKY01000196">
    <property type="protein sequence ID" value="KFH40494.1"/>
    <property type="molecule type" value="Genomic_DNA"/>
</dbReference>
<dbReference type="HOGENOM" id="CLU_053718_0_0_1"/>
<reference evidence="3" key="1">
    <citation type="journal article" date="2014" name="Genome Announc.">
        <title>Genome sequence and annotation of Acremonium chrysogenum, producer of the beta-lactam antibiotic cephalosporin C.</title>
        <authorList>
            <person name="Terfehr D."/>
            <person name="Dahlmann T.A."/>
            <person name="Specht T."/>
            <person name="Zadra I."/>
            <person name="Kuernsteiner H."/>
            <person name="Kueck U."/>
        </authorList>
    </citation>
    <scope>NUCLEOTIDE SEQUENCE [LARGE SCALE GENOMIC DNA]</scope>
    <source>
        <strain evidence="3">ATCC 11550 / CBS 779.69 / DSM 880 / IAM 14645 / JCM 23072 / IMI 49137</strain>
    </source>
</reference>
<dbReference type="OrthoDB" id="3431913at2759"/>
<gene>
    <name evidence="2" type="ORF">ACRE_088150</name>
</gene>
<evidence type="ECO:0000313" key="2">
    <source>
        <dbReference type="EMBL" id="KFH40494.1"/>
    </source>
</evidence>
<dbReference type="AlphaFoldDB" id="A0A086STR2"/>
<evidence type="ECO:0000256" key="1">
    <source>
        <dbReference type="SAM" id="MobiDB-lite"/>
    </source>
</evidence>
<protein>
    <recommendedName>
        <fullName evidence="4">PPPDE domain-containing protein</fullName>
    </recommendedName>
</protein>
<dbReference type="Proteomes" id="UP000029964">
    <property type="component" value="Unassembled WGS sequence"/>
</dbReference>
<proteinExistence type="predicted"/>
<evidence type="ECO:0000313" key="3">
    <source>
        <dbReference type="Proteomes" id="UP000029964"/>
    </source>
</evidence>
<sequence length="268" mass="29945">MPASEKGEKEGERKGERKLDKLNGFLQKNLDKGELALKKAIGLGHQPNVVPEGKAVFKGRARPVEVGWHPVGGAAGKWFAEDTALGKMITEKISKYPDPTQHWAVLVGDYAHELWMDENFHVIYINEKIKREEWRTFEVGKTRFNDQAIRKTGESVIQSIRDKQPAYNLITNNCQTYALQLLDAIKASGDMEFGTTLAIYERIRGPGKVADLFAGPEGEEPAGPTNSVSVAQQVMHDNTTQLDTQEELHKKNKKKKGKGGVLSFFKKD</sequence>
<comment type="caution">
    <text evidence="2">The sequence shown here is derived from an EMBL/GenBank/DDBJ whole genome shotgun (WGS) entry which is preliminary data.</text>
</comment>
<organism evidence="2 3">
    <name type="scientific">Hapsidospora chrysogenum (strain ATCC 11550 / CBS 779.69 / DSM 880 / IAM 14645 / JCM 23072 / IMI 49137)</name>
    <name type="common">Acremonium chrysogenum</name>
    <dbReference type="NCBI Taxonomy" id="857340"/>
    <lineage>
        <taxon>Eukaryota</taxon>
        <taxon>Fungi</taxon>
        <taxon>Dikarya</taxon>
        <taxon>Ascomycota</taxon>
        <taxon>Pezizomycotina</taxon>
        <taxon>Sordariomycetes</taxon>
        <taxon>Hypocreomycetidae</taxon>
        <taxon>Hypocreales</taxon>
        <taxon>Bionectriaceae</taxon>
        <taxon>Hapsidospora</taxon>
    </lineage>
</organism>
<evidence type="ECO:0008006" key="4">
    <source>
        <dbReference type="Google" id="ProtNLM"/>
    </source>
</evidence>
<accession>A0A086STR2</accession>
<keyword evidence="3" id="KW-1185">Reference proteome</keyword>
<feature type="region of interest" description="Disordered" evidence="1">
    <location>
        <begin position="235"/>
        <end position="268"/>
    </location>
</feature>
<dbReference type="STRING" id="857340.A0A086STR2"/>
<name>A0A086STR2_HAPC1</name>